<comment type="similarity">
    <text evidence="1">Belongs to the AfsR/DnrI/RedD regulatory family.</text>
</comment>
<keyword evidence="3 5" id="KW-0238">DNA-binding</keyword>
<dbReference type="SMART" id="SM00862">
    <property type="entry name" value="Trans_reg_C"/>
    <property type="match status" value="1"/>
</dbReference>
<dbReference type="CDD" id="cd15831">
    <property type="entry name" value="BTAD"/>
    <property type="match status" value="1"/>
</dbReference>
<organism evidence="8 9">
    <name type="scientific">Actinomadura rugatobispora</name>
    <dbReference type="NCBI Taxonomy" id="1994"/>
    <lineage>
        <taxon>Bacteria</taxon>
        <taxon>Bacillati</taxon>
        <taxon>Actinomycetota</taxon>
        <taxon>Actinomycetes</taxon>
        <taxon>Streptosporangiales</taxon>
        <taxon>Thermomonosporaceae</taxon>
        <taxon>Actinomadura</taxon>
    </lineage>
</organism>
<dbReference type="CDD" id="cd00383">
    <property type="entry name" value="trans_reg_C"/>
    <property type="match status" value="1"/>
</dbReference>
<feature type="region of interest" description="Disordered" evidence="6">
    <location>
        <begin position="299"/>
        <end position="322"/>
    </location>
</feature>
<dbReference type="InterPro" id="IPR001867">
    <property type="entry name" value="OmpR/PhoB-type_DNA-bd"/>
</dbReference>
<evidence type="ECO:0000256" key="6">
    <source>
        <dbReference type="SAM" id="MobiDB-lite"/>
    </source>
</evidence>
<evidence type="ECO:0000256" key="3">
    <source>
        <dbReference type="ARBA" id="ARBA00023125"/>
    </source>
</evidence>
<dbReference type="SUPFAM" id="SSF51445">
    <property type="entry name" value="(Trans)glycosidases"/>
    <property type="match status" value="1"/>
</dbReference>
<sequence length="717" mass="78337">MREVAFSVLGPVEVTIGGSAVPLGGGRQRALLVALVLDTGRVVSVERLVDELWGDLPPGSARTQVHTLVHRVRRALGEAGSLIETCPPGYVLRAGPARVDVTAFTELVARARDDVRRGHPDEAAAAFREALGLWRGRALDGANAAFVLREAARLEELRLAAYEECLGVELALGRHGAAAAELAALVAEHPLREELRALLMLALHRCGRRSEALESYRQGRALLVEETGLEPTERLRRVHDAVLRDDPALRAAEPDPPPTRPERPPPPAPAPPPAPRRTSSVRLRLAAAGVALTLAVSLSGSSVTDRHRAEAGTPDRQWVPGPAWVNDPPKPVPATFFGTSVGTNSGAMPGFRTGAVRFWDSRTRWANVEPRPGAFDWANLDRMVDGAEGARLPMLYTMGITPSWAAPDGPRSAYDDDSRTAPPRDLAHWDRYVRAVASRYKGRIGAYELWDYANTPHHYTGDLPTLAEMTRRASAIIRREDPRATVVCPSIGELWEAEGLRYIARFASLKGYRHCDAVAVKLHPRDPGGRPEEMTEQATLVYNALHDEGVHLPMWVTGPGHSGPTDASLGEEDANNFAVRFYLAGLYARYARMYFYSWGVRNLPLVLQVEGSPPTRAALFVEQLQEWLDGARIRSCGQGRVDGLPEGVRQCRFRLAGGEEGAVRWAIKGGAEMRLEHGAYRADHLDGRVAAVHGGVKLPLTERPVLVRFRAVRPADP</sequence>
<evidence type="ECO:0000259" key="7">
    <source>
        <dbReference type="PROSITE" id="PS51755"/>
    </source>
</evidence>
<evidence type="ECO:0000256" key="1">
    <source>
        <dbReference type="ARBA" id="ARBA00005820"/>
    </source>
</evidence>
<evidence type="ECO:0000313" key="8">
    <source>
        <dbReference type="EMBL" id="MFC5744540.1"/>
    </source>
</evidence>
<comment type="caution">
    <text evidence="8">The sequence shown here is derived from an EMBL/GenBank/DDBJ whole genome shotgun (WGS) entry which is preliminary data.</text>
</comment>
<feature type="DNA-binding region" description="OmpR/PhoB-type" evidence="5">
    <location>
        <begin position="1"/>
        <end position="94"/>
    </location>
</feature>
<feature type="domain" description="OmpR/PhoB-type" evidence="7">
    <location>
        <begin position="1"/>
        <end position="94"/>
    </location>
</feature>
<dbReference type="Pfam" id="PF00486">
    <property type="entry name" value="Trans_reg_C"/>
    <property type="match status" value="1"/>
</dbReference>
<reference evidence="9" key="1">
    <citation type="journal article" date="2019" name="Int. J. Syst. Evol. Microbiol.">
        <title>The Global Catalogue of Microorganisms (GCM) 10K type strain sequencing project: providing services to taxonomists for standard genome sequencing and annotation.</title>
        <authorList>
            <consortium name="The Broad Institute Genomics Platform"/>
            <consortium name="The Broad Institute Genome Sequencing Center for Infectious Disease"/>
            <person name="Wu L."/>
            <person name="Ma J."/>
        </authorList>
    </citation>
    <scope>NUCLEOTIDE SEQUENCE [LARGE SCALE GENOMIC DNA]</scope>
    <source>
        <strain evidence="9">KCTC 42087</strain>
    </source>
</reference>
<dbReference type="SMART" id="SM01043">
    <property type="entry name" value="BTAD"/>
    <property type="match status" value="1"/>
</dbReference>
<evidence type="ECO:0000256" key="4">
    <source>
        <dbReference type="ARBA" id="ARBA00023163"/>
    </source>
</evidence>
<proteinExistence type="inferred from homology"/>
<dbReference type="InterPro" id="IPR036388">
    <property type="entry name" value="WH-like_DNA-bd_sf"/>
</dbReference>
<dbReference type="SUPFAM" id="SSF46894">
    <property type="entry name" value="C-terminal effector domain of the bipartite response regulators"/>
    <property type="match status" value="1"/>
</dbReference>
<keyword evidence="2" id="KW-0805">Transcription regulation</keyword>
<dbReference type="Pfam" id="PF03704">
    <property type="entry name" value="BTAD"/>
    <property type="match status" value="1"/>
</dbReference>
<feature type="compositionally biased region" description="Pro residues" evidence="6">
    <location>
        <begin position="254"/>
        <end position="275"/>
    </location>
</feature>
<accession>A0ABW0ZUF8</accession>
<keyword evidence="4" id="KW-0804">Transcription</keyword>
<dbReference type="Gene3D" id="3.20.20.80">
    <property type="entry name" value="Glycosidases"/>
    <property type="match status" value="1"/>
</dbReference>
<dbReference type="InterPro" id="IPR011990">
    <property type="entry name" value="TPR-like_helical_dom_sf"/>
</dbReference>
<dbReference type="InterPro" id="IPR005158">
    <property type="entry name" value="BTAD"/>
</dbReference>
<evidence type="ECO:0000256" key="2">
    <source>
        <dbReference type="ARBA" id="ARBA00023015"/>
    </source>
</evidence>
<dbReference type="InterPro" id="IPR017853">
    <property type="entry name" value="GH"/>
</dbReference>
<dbReference type="PANTHER" id="PTHR35807">
    <property type="entry name" value="TRANSCRIPTIONAL REGULATOR REDD-RELATED"/>
    <property type="match status" value="1"/>
</dbReference>
<evidence type="ECO:0000313" key="9">
    <source>
        <dbReference type="Proteomes" id="UP001596074"/>
    </source>
</evidence>
<dbReference type="SUPFAM" id="SSF48452">
    <property type="entry name" value="TPR-like"/>
    <property type="match status" value="1"/>
</dbReference>
<protein>
    <submittedName>
        <fullName evidence="8">BTAD domain-containing putative transcriptional regulator</fullName>
    </submittedName>
</protein>
<feature type="region of interest" description="Disordered" evidence="6">
    <location>
        <begin position="241"/>
        <end position="279"/>
    </location>
</feature>
<gene>
    <name evidence="8" type="ORF">ACFPZN_02810</name>
</gene>
<dbReference type="RefSeq" id="WP_378279799.1">
    <property type="nucleotide sequence ID" value="NZ_JBHSON010000003.1"/>
</dbReference>
<dbReference type="Gene3D" id="1.10.10.10">
    <property type="entry name" value="Winged helix-like DNA-binding domain superfamily/Winged helix DNA-binding domain"/>
    <property type="match status" value="1"/>
</dbReference>
<keyword evidence="9" id="KW-1185">Reference proteome</keyword>
<dbReference type="PROSITE" id="PS51755">
    <property type="entry name" value="OMPR_PHOB"/>
    <property type="match status" value="1"/>
</dbReference>
<dbReference type="InterPro" id="IPR016032">
    <property type="entry name" value="Sig_transdc_resp-reg_C-effctor"/>
</dbReference>
<name>A0ABW0ZUF8_9ACTN</name>
<dbReference type="EMBL" id="JBHSON010000003">
    <property type="protein sequence ID" value="MFC5744540.1"/>
    <property type="molecule type" value="Genomic_DNA"/>
</dbReference>
<dbReference type="Gene3D" id="1.25.40.10">
    <property type="entry name" value="Tetratricopeptide repeat domain"/>
    <property type="match status" value="1"/>
</dbReference>
<dbReference type="InterPro" id="IPR051677">
    <property type="entry name" value="AfsR-DnrI-RedD_regulator"/>
</dbReference>
<evidence type="ECO:0000256" key="5">
    <source>
        <dbReference type="PROSITE-ProRule" id="PRU01091"/>
    </source>
</evidence>
<dbReference type="PANTHER" id="PTHR35807:SF1">
    <property type="entry name" value="TRANSCRIPTIONAL REGULATOR REDD"/>
    <property type="match status" value="1"/>
</dbReference>
<dbReference type="Proteomes" id="UP001596074">
    <property type="component" value="Unassembled WGS sequence"/>
</dbReference>